<dbReference type="InterPro" id="IPR021215">
    <property type="entry name" value="DUF2752"/>
</dbReference>
<comment type="caution">
    <text evidence="2">The sequence shown here is derived from an EMBL/GenBank/DDBJ whole genome shotgun (WGS) entry which is preliminary data.</text>
</comment>
<reference evidence="2 3" key="1">
    <citation type="submission" date="2008-11" db="EMBL/GenBank/DDBJ databases">
        <title>Draft genome sequence of Bacteroides pectinophilus (ATCC 43243).</title>
        <authorList>
            <person name="Sudarsanam P."/>
            <person name="Ley R."/>
            <person name="Guruge J."/>
            <person name="Turnbaugh P.J."/>
            <person name="Mahowald M."/>
            <person name="Liep D."/>
            <person name="Gordon J."/>
        </authorList>
    </citation>
    <scope>NUCLEOTIDE SEQUENCE [LARGE SCALE GENOMIC DNA]</scope>
    <source>
        <strain evidence="2 3">ATCC 43243</strain>
    </source>
</reference>
<name>B7AP04_9FIRM</name>
<evidence type="ECO:0008006" key="4">
    <source>
        <dbReference type="Google" id="ProtNLM"/>
    </source>
</evidence>
<keyword evidence="3" id="KW-1185">Reference proteome</keyword>
<dbReference type="EMBL" id="ABVQ01000033">
    <property type="protein sequence ID" value="EEC58661.1"/>
    <property type="molecule type" value="Genomic_DNA"/>
</dbReference>
<protein>
    <recommendedName>
        <fullName evidence="4">DUF2752 domain-containing protein</fullName>
    </recommendedName>
</protein>
<gene>
    <name evidence="2" type="ORF">BACPEC_00408</name>
</gene>
<keyword evidence="1" id="KW-0812">Transmembrane</keyword>
<dbReference type="Pfam" id="PF10825">
    <property type="entry name" value="DUF2752"/>
    <property type="match status" value="1"/>
</dbReference>
<evidence type="ECO:0000313" key="3">
    <source>
        <dbReference type="Proteomes" id="UP000003136"/>
    </source>
</evidence>
<reference evidence="2 3" key="2">
    <citation type="submission" date="2008-11" db="EMBL/GenBank/DDBJ databases">
        <authorList>
            <person name="Fulton L."/>
            <person name="Clifton S."/>
            <person name="Fulton B."/>
            <person name="Xu J."/>
            <person name="Minx P."/>
            <person name="Pepin K.H."/>
            <person name="Johnson M."/>
            <person name="Bhonagiri V."/>
            <person name="Nash W.E."/>
            <person name="Mardis E.R."/>
            <person name="Wilson R.K."/>
        </authorList>
    </citation>
    <scope>NUCLEOTIDE SEQUENCE [LARGE SCALE GENOMIC DNA]</scope>
    <source>
        <strain evidence="2 3">ATCC 43243</strain>
    </source>
</reference>
<accession>B7AP04</accession>
<dbReference type="STRING" id="483218.BACPEC_00408"/>
<feature type="transmembrane region" description="Helical" evidence="1">
    <location>
        <begin position="12"/>
        <end position="31"/>
    </location>
</feature>
<evidence type="ECO:0000313" key="2">
    <source>
        <dbReference type="EMBL" id="EEC58661.1"/>
    </source>
</evidence>
<feature type="transmembrane region" description="Helical" evidence="1">
    <location>
        <begin position="74"/>
        <end position="94"/>
    </location>
</feature>
<dbReference type="AlphaFoldDB" id="B7AP04"/>
<sequence>MTNMGSRLLKIIRMYIILALIAAAYYIFYTWSGYGIPCLFRTITGFSCPGCGISRMFAALFKGNIKEAFEYNQFVFAMLPAAILHAIRYTYYYVRDGRCRDGRIMTCIEWGVATAFIIFGVIRNIVL</sequence>
<keyword evidence="1" id="KW-0472">Membrane</keyword>
<dbReference type="HOGENOM" id="CLU_098258_2_0_9"/>
<feature type="transmembrane region" description="Helical" evidence="1">
    <location>
        <begin position="106"/>
        <end position="126"/>
    </location>
</feature>
<dbReference type="Proteomes" id="UP000003136">
    <property type="component" value="Unassembled WGS sequence"/>
</dbReference>
<evidence type="ECO:0000256" key="1">
    <source>
        <dbReference type="SAM" id="Phobius"/>
    </source>
</evidence>
<keyword evidence="1" id="KW-1133">Transmembrane helix</keyword>
<dbReference type="eggNOG" id="ENOG5032YJ2">
    <property type="taxonomic scope" value="Bacteria"/>
</dbReference>
<organism evidence="2 3">
    <name type="scientific">[Bacteroides] pectinophilus ATCC 43243</name>
    <dbReference type="NCBI Taxonomy" id="483218"/>
    <lineage>
        <taxon>Bacteria</taxon>
        <taxon>Bacillati</taxon>
        <taxon>Bacillota</taxon>
        <taxon>Clostridia</taxon>
        <taxon>Eubacteriales</taxon>
    </lineage>
</organism>
<proteinExistence type="predicted"/>